<feature type="domain" description="HTH merR-type" evidence="6">
    <location>
        <begin position="123"/>
        <end position="174"/>
    </location>
</feature>
<accession>I0BTI3</accession>
<dbReference type="PROSITE" id="PS50937">
    <property type="entry name" value="HTH_MERR_2"/>
    <property type="match status" value="2"/>
</dbReference>
<dbReference type="GO" id="GO:0003677">
    <property type="term" value="F:DNA binding"/>
    <property type="evidence" value="ECO:0007669"/>
    <property type="project" value="UniProtKB-KW"/>
</dbReference>
<evidence type="ECO:0000256" key="2">
    <source>
        <dbReference type="ARBA" id="ARBA00023015"/>
    </source>
</evidence>
<gene>
    <name evidence="7" type="ORF">B2K_34115</name>
</gene>
<dbReference type="AlphaFoldDB" id="I0BTI3"/>
<dbReference type="Pfam" id="PF00376">
    <property type="entry name" value="MerR"/>
    <property type="match status" value="2"/>
</dbReference>
<dbReference type="InterPro" id="IPR000551">
    <property type="entry name" value="MerR-type_HTH_dom"/>
</dbReference>
<evidence type="ECO:0000256" key="3">
    <source>
        <dbReference type="ARBA" id="ARBA00023125"/>
    </source>
</evidence>
<dbReference type="PANTHER" id="PTHR30204">
    <property type="entry name" value="REDOX-CYCLING DRUG-SENSING TRANSCRIPTIONAL ACTIVATOR SOXR"/>
    <property type="match status" value="1"/>
</dbReference>
<sequence>MRPVDLARELKLSTNTLRGYEARGLVPPAVRSPKGYRMYTEVHRAYFHCLRAMAPGFGMEVTSEVLRALQAGDVDAALWAAGRAQAALHREQILAAETAERFASEAEAGDTQGGEHAGEPVGIGELSGETGVPRSALRYWEKEGLVSSLRDEENGYRKYGRSELRKVLLMRLLRSAVYSEEAVQWKEAVKRLDPDDTEEAHRLALEALHYWNALARLQLKGLHSLYSLCRQLELLE</sequence>
<evidence type="ECO:0000259" key="6">
    <source>
        <dbReference type="PROSITE" id="PS50937"/>
    </source>
</evidence>
<dbReference type="OrthoDB" id="122388at2"/>
<dbReference type="EMBL" id="CP003422">
    <property type="protein sequence ID" value="AFH65680.1"/>
    <property type="molecule type" value="Genomic_DNA"/>
</dbReference>
<evidence type="ECO:0000256" key="5">
    <source>
        <dbReference type="SAM" id="MobiDB-lite"/>
    </source>
</evidence>
<dbReference type="PATRIC" id="fig|997761.3.peg.6867"/>
<reference evidence="7 8" key="1">
    <citation type="submission" date="2013-06" db="EMBL/GenBank/DDBJ databases">
        <title>Complete genome sequence of Paenibacillus mucilaginosus K02.</title>
        <authorList>
            <person name="Xiao B."/>
            <person name="Sun L."/>
            <person name="Xiao L."/>
            <person name="Lian B."/>
        </authorList>
    </citation>
    <scope>NUCLEOTIDE SEQUENCE [LARGE SCALE GENOMIC DNA]</scope>
    <source>
        <strain evidence="7 8">K02</strain>
    </source>
</reference>
<proteinExistence type="predicted"/>
<evidence type="ECO:0000256" key="4">
    <source>
        <dbReference type="ARBA" id="ARBA00023163"/>
    </source>
</evidence>
<dbReference type="RefSeq" id="WP_014652868.1">
    <property type="nucleotide sequence ID" value="NC_017672.3"/>
</dbReference>
<evidence type="ECO:0000313" key="7">
    <source>
        <dbReference type="EMBL" id="AFH65680.1"/>
    </source>
</evidence>
<dbReference type="KEGG" id="pmw:B2K_34115"/>
<dbReference type="InterPro" id="IPR047057">
    <property type="entry name" value="MerR_fam"/>
</dbReference>
<feature type="domain" description="HTH merR-type" evidence="6">
    <location>
        <begin position="1"/>
        <end position="41"/>
    </location>
</feature>
<feature type="region of interest" description="Disordered" evidence="5">
    <location>
        <begin position="104"/>
        <end position="129"/>
    </location>
</feature>
<organism evidence="7 8">
    <name type="scientific">Paenibacillus mucilaginosus K02</name>
    <dbReference type="NCBI Taxonomy" id="997761"/>
    <lineage>
        <taxon>Bacteria</taxon>
        <taxon>Bacillati</taxon>
        <taxon>Bacillota</taxon>
        <taxon>Bacilli</taxon>
        <taxon>Bacillales</taxon>
        <taxon>Paenibacillaceae</taxon>
        <taxon>Paenibacillus</taxon>
    </lineage>
</organism>
<keyword evidence="2" id="KW-0805">Transcription regulation</keyword>
<dbReference type="SMART" id="SM00422">
    <property type="entry name" value="HTH_MERR"/>
    <property type="match status" value="2"/>
</dbReference>
<name>I0BTI3_9BACL</name>
<dbReference type="SUPFAM" id="SSF46955">
    <property type="entry name" value="Putative DNA-binding domain"/>
    <property type="match status" value="2"/>
</dbReference>
<dbReference type="HOGENOM" id="CLU_080407_1_0_9"/>
<keyword evidence="3" id="KW-0238">DNA-binding</keyword>
<dbReference type="GO" id="GO:0003700">
    <property type="term" value="F:DNA-binding transcription factor activity"/>
    <property type="evidence" value="ECO:0007669"/>
    <property type="project" value="InterPro"/>
</dbReference>
<dbReference type="PANTHER" id="PTHR30204:SF69">
    <property type="entry name" value="MERR-FAMILY TRANSCRIPTIONAL REGULATOR"/>
    <property type="match status" value="1"/>
</dbReference>
<evidence type="ECO:0000256" key="1">
    <source>
        <dbReference type="ARBA" id="ARBA00022491"/>
    </source>
</evidence>
<dbReference type="Gene3D" id="1.10.1660.10">
    <property type="match status" value="2"/>
</dbReference>
<dbReference type="Proteomes" id="UP000007392">
    <property type="component" value="Chromosome"/>
</dbReference>
<dbReference type="InterPro" id="IPR009061">
    <property type="entry name" value="DNA-bd_dom_put_sf"/>
</dbReference>
<protein>
    <submittedName>
        <fullName evidence="7">Transcriptional regulator</fullName>
    </submittedName>
</protein>
<keyword evidence="1" id="KW-0678">Repressor</keyword>
<evidence type="ECO:0000313" key="8">
    <source>
        <dbReference type="Proteomes" id="UP000007392"/>
    </source>
</evidence>
<keyword evidence="4" id="KW-0804">Transcription</keyword>